<dbReference type="RefSeq" id="WP_009582248.1">
    <property type="nucleotide sequence ID" value="NZ_AMZN01000073.1"/>
</dbReference>
<dbReference type="eggNOG" id="COG4278">
    <property type="taxonomic scope" value="Bacteria"/>
</dbReference>
<evidence type="ECO:0000313" key="1">
    <source>
        <dbReference type="EMBL" id="ELR69395.1"/>
    </source>
</evidence>
<keyword evidence="2" id="KW-1185">Reference proteome</keyword>
<proteinExistence type="predicted"/>
<dbReference type="STRING" id="1237149.C900_05085"/>
<accession>L8JKS5</accession>
<evidence type="ECO:0000313" key="2">
    <source>
        <dbReference type="Proteomes" id="UP000011135"/>
    </source>
</evidence>
<dbReference type="PATRIC" id="fig|1237149.3.peg.4552"/>
<name>L8JKS5_9BACT</name>
<dbReference type="EMBL" id="AMZN01000073">
    <property type="protein sequence ID" value="ELR69395.1"/>
    <property type="molecule type" value="Genomic_DNA"/>
</dbReference>
<sequence length="158" mass="19182">METLEKNQLEQLLEYENEDVLSRFLDLYNVTEGEARDILKETLKFLYISQIPGVFIPDDLLVIDEMWHNLILFTPEYHKFSQKYFSQYFHHIPARKQEKEDRRKSMDADPDKAKKAYLDKLEKLISVTYDHLGEDTVRKWFEEYPVKYSKEQLRILRK</sequence>
<reference evidence="1 2" key="1">
    <citation type="submission" date="2012-12" db="EMBL/GenBank/DDBJ databases">
        <title>Genome assembly of Fulvivirga imtechensis AK7.</title>
        <authorList>
            <person name="Nupur N."/>
            <person name="Khatri I."/>
            <person name="Kumar R."/>
            <person name="Subramanian S."/>
            <person name="Pinnaka A."/>
        </authorList>
    </citation>
    <scope>NUCLEOTIDE SEQUENCE [LARGE SCALE GENOMIC DNA]</scope>
    <source>
        <strain evidence="1 2">AK7</strain>
    </source>
</reference>
<organism evidence="1 2">
    <name type="scientific">Fulvivirga imtechensis AK7</name>
    <dbReference type="NCBI Taxonomy" id="1237149"/>
    <lineage>
        <taxon>Bacteria</taxon>
        <taxon>Pseudomonadati</taxon>
        <taxon>Bacteroidota</taxon>
        <taxon>Cytophagia</taxon>
        <taxon>Cytophagales</taxon>
        <taxon>Fulvivirgaceae</taxon>
        <taxon>Fulvivirga</taxon>
    </lineage>
</organism>
<dbReference type="AlphaFoldDB" id="L8JKS5"/>
<comment type="caution">
    <text evidence="1">The sequence shown here is derived from an EMBL/GenBank/DDBJ whole genome shotgun (WGS) entry which is preliminary data.</text>
</comment>
<dbReference type="OrthoDB" id="5328543at2"/>
<dbReference type="Proteomes" id="UP000011135">
    <property type="component" value="Unassembled WGS sequence"/>
</dbReference>
<protein>
    <submittedName>
        <fullName evidence="1">Uncharacterized protein</fullName>
    </submittedName>
</protein>
<gene>
    <name evidence="1" type="ORF">C900_05085</name>
</gene>